<protein>
    <recommendedName>
        <fullName evidence="1">F-box associated beta-propeller type 1 domain-containing protein</fullName>
    </recommendedName>
</protein>
<reference evidence="2 3" key="1">
    <citation type="journal article" date="2018" name="Science">
        <title>The opium poppy genome and morphinan production.</title>
        <authorList>
            <person name="Guo L."/>
            <person name="Winzer T."/>
            <person name="Yang X."/>
            <person name="Li Y."/>
            <person name="Ning Z."/>
            <person name="He Z."/>
            <person name="Teodor R."/>
            <person name="Lu Y."/>
            <person name="Bowser T.A."/>
            <person name="Graham I.A."/>
            <person name="Ye K."/>
        </authorList>
    </citation>
    <scope>NUCLEOTIDE SEQUENCE [LARGE SCALE GENOMIC DNA]</scope>
    <source>
        <strain evidence="3">cv. HN1</strain>
        <tissue evidence="2">Leaves</tissue>
    </source>
</reference>
<gene>
    <name evidence="2" type="ORF">C5167_022709</name>
</gene>
<dbReference type="InterPro" id="IPR006527">
    <property type="entry name" value="F-box-assoc_dom_typ1"/>
</dbReference>
<dbReference type="EMBL" id="CM010719">
    <property type="protein sequence ID" value="RZC60935.1"/>
    <property type="molecule type" value="Genomic_DNA"/>
</dbReference>
<sequence>MVLSIRPKEVVNTIPREIFVDPNWLSPTYPETTVFLMKPNIPEMSVCFFALKVNIEMGSRLLAILKNLKDMEGHRRQFHLELLQIKVEQLKFTKTSTYGYEGNVRYGCRIQVYTSESNSWKTFPRLFPYMCSPLQREVIFVRGAFHWKGMRLPSETSCIVSFGIHEENFNEVVVVPQIFDDYANNAPMRLGVLGGCLCIIRSYAGVNIDVWVMKDYNVIESWTKLFVFQIPKHIMRIDDVKIIWEFKNGEVLFITTKRTFATCMLCCLVLYDPVSQICKVTKIWHQPGSHWNIEAYVERSLVPFKLNSTNDNLKLNSKNMLHTTRSRNLEPSFNSFLKELAHIILQKLAQVAPTSISKFAVPLLPRLRTPDVHSTNENLKLNSKNSFLKELALIILQKLAQVAPPSISKFAVSMVRRLRTPEVGLLLRPQI</sequence>
<evidence type="ECO:0000313" key="3">
    <source>
        <dbReference type="Proteomes" id="UP000316621"/>
    </source>
</evidence>
<dbReference type="Proteomes" id="UP000316621">
    <property type="component" value="Chromosome 5"/>
</dbReference>
<dbReference type="InterPro" id="IPR050796">
    <property type="entry name" value="SCF_F-box_component"/>
</dbReference>
<name>A0A4Y7JMN3_PAPSO</name>
<dbReference type="PANTHER" id="PTHR31672:SF13">
    <property type="entry name" value="F-BOX PROTEIN CPR30-LIKE"/>
    <property type="match status" value="1"/>
</dbReference>
<dbReference type="NCBIfam" id="TIGR01640">
    <property type="entry name" value="F_box_assoc_1"/>
    <property type="match status" value="1"/>
</dbReference>
<keyword evidence="3" id="KW-1185">Reference proteome</keyword>
<organism evidence="2 3">
    <name type="scientific">Papaver somniferum</name>
    <name type="common">Opium poppy</name>
    <dbReference type="NCBI Taxonomy" id="3469"/>
    <lineage>
        <taxon>Eukaryota</taxon>
        <taxon>Viridiplantae</taxon>
        <taxon>Streptophyta</taxon>
        <taxon>Embryophyta</taxon>
        <taxon>Tracheophyta</taxon>
        <taxon>Spermatophyta</taxon>
        <taxon>Magnoliopsida</taxon>
        <taxon>Ranunculales</taxon>
        <taxon>Papaveraceae</taxon>
        <taxon>Papaveroideae</taxon>
        <taxon>Papaver</taxon>
    </lineage>
</organism>
<feature type="domain" description="F-box associated beta-propeller type 1" evidence="1">
    <location>
        <begin position="104"/>
        <end position="262"/>
    </location>
</feature>
<dbReference type="PANTHER" id="PTHR31672">
    <property type="entry name" value="BNACNNG10540D PROTEIN"/>
    <property type="match status" value="1"/>
</dbReference>
<dbReference type="Gramene" id="RZC60935">
    <property type="protein sequence ID" value="RZC60935"/>
    <property type="gene ID" value="C5167_022709"/>
</dbReference>
<dbReference type="Pfam" id="PF07734">
    <property type="entry name" value="FBA_1"/>
    <property type="match status" value="1"/>
</dbReference>
<dbReference type="AlphaFoldDB" id="A0A4Y7JMN3"/>
<accession>A0A4Y7JMN3</accession>
<proteinExistence type="predicted"/>
<dbReference type="STRING" id="3469.A0A4Y7JMN3"/>
<evidence type="ECO:0000259" key="1">
    <source>
        <dbReference type="Pfam" id="PF07734"/>
    </source>
</evidence>
<evidence type="ECO:0000313" key="2">
    <source>
        <dbReference type="EMBL" id="RZC60935.1"/>
    </source>
</evidence>
<dbReference type="InterPro" id="IPR017451">
    <property type="entry name" value="F-box-assoc_interact_dom"/>
</dbReference>